<dbReference type="Pfam" id="PF13738">
    <property type="entry name" value="Pyr_redox_3"/>
    <property type="match status" value="1"/>
</dbReference>
<dbReference type="RefSeq" id="WP_285342199.1">
    <property type="nucleotide sequence ID" value="NZ_JASITI010000013.1"/>
</dbReference>
<evidence type="ECO:0000313" key="3">
    <source>
        <dbReference type="Proteomes" id="UP001223390"/>
    </source>
</evidence>
<protein>
    <submittedName>
        <fullName evidence="2">NAD(P)/FAD-dependent oxidoreductase</fullName>
    </submittedName>
</protein>
<evidence type="ECO:0000256" key="1">
    <source>
        <dbReference type="ARBA" id="ARBA00023002"/>
    </source>
</evidence>
<dbReference type="Proteomes" id="UP001223390">
    <property type="component" value="Unassembled WGS sequence"/>
</dbReference>
<dbReference type="Gene3D" id="3.50.50.60">
    <property type="entry name" value="FAD/NAD(P)-binding domain"/>
    <property type="match status" value="1"/>
</dbReference>
<dbReference type="InterPro" id="IPR036188">
    <property type="entry name" value="FAD/NAD-bd_sf"/>
</dbReference>
<reference evidence="2 3" key="1">
    <citation type="submission" date="2023-05" db="EMBL/GenBank/DDBJ databases">
        <title>Sequencing and Assembly of Streptomyces sp. NP73.</title>
        <authorList>
            <person name="Konwar A.N."/>
            <person name="Saikia K."/>
            <person name="Thakur D."/>
        </authorList>
    </citation>
    <scope>NUCLEOTIDE SEQUENCE [LARGE SCALE GENOMIC DNA]</scope>
    <source>
        <strain evidence="2 3">NP73</strain>
    </source>
</reference>
<keyword evidence="1" id="KW-0560">Oxidoreductase</keyword>
<name>A0ABT7GUR8_9ACTN</name>
<dbReference type="PRINTS" id="PR00469">
    <property type="entry name" value="PNDRDTASEII"/>
</dbReference>
<accession>A0ABT7GUR8</accession>
<gene>
    <name evidence="2" type="ORF">QEZ40_001218</name>
</gene>
<dbReference type="EMBL" id="JASITI010000013">
    <property type="protein sequence ID" value="MDK9496635.1"/>
    <property type="molecule type" value="Genomic_DNA"/>
</dbReference>
<organism evidence="2 3">
    <name type="scientific">Streptomyces katrae</name>
    <dbReference type="NCBI Taxonomy" id="68223"/>
    <lineage>
        <taxon>Bacteria</taxon>
        <taxon>Bacillati</taxon>
        <taxon>Actinomycetota</taxon>
        <taxon>Actinomycetes</taxon>
        <taxon>Kitasatosporales</taxon>
        <taxon>Streptomycetaceae</taxon>
        <taxon>Streptomyces</taxon>
    </lineage>
</organism>
<dbReference type="PANTHER" id="PTHR43539:SF78">
    <property type="entry name" value="FLAVIN-CONTAINING MONOOXYGENASE"/>
    <property type="match status" value="1"/>
</dbReference>
<comment type="caution">
    <text evidence="2">The sequence shown here is derived from an EMBL/GenBank/DDBJ whole genome shotgun (WGS) entry which is preliminary data.</text>
</comment>
<proteinExistence type="predicted"/>
<evidence type="ECO:0000313" key="2">
    <source>
        <dbReference type="EMBL" id="MDK9496635.1"/>
    </source>
</evidence>
<keyword evidence="3" id="KW-1185">Reference proteome</keyword>
<sequence>MPEPDLTSTEPRPVYVIGAGPGGLAVAAALRARGVRAVVVERSGAVGASWRGHYDRLRLHTTRRLSGLPGLAIPRRFGRWVARADVVRYLEKYAEFHELELVTGVEVTRIERAADGEGWTLHASGGRLLAARAVVVATGYNHTPALPDWPGREGYTGRLLHARDYRNPAPYAGQDVLVVGVGNTGAEIAADLAEGGAARVRLAVRTVPHLVRRSTLGWPAQRTGILVRRLPVRLVDRLGAYAAKAVPDLTAYGLPRPASGLYSRVLEGAAPVQDVGLIKAVRGGRVEPVAAVTGFDGGEVVLADGTRITPDAVVAATGYRRGLEGLVGHLDVLDERGRPIAHGARAPRNAPGLYFTGYTNPISGMLRELSIDAVRIAKALSRGRTAGPTRQP</sequence>
<dbReference type="InterPro" id="IPR050982">
    <property type="entry name" value="Auxin_biosynth/cation_transpt"/>
</dbReference>
<dbReference type="SUPFAM" id="SSF51905">
    <property type="entry name" value="FAD/NAD(P)-binding domain"/>
    <property type="match status" value="2"/>
</dbReference>
<dbReference type="PRINTS" id="PR00368">
    <property type="entry name" value="FADPNR"/>
</dbReference>
<dbReference type="PANTHER" id="PTHR43539">
    <property type="entry name" value="FLAVIN-BINDING MONOOXYGENASE-LIKE PROTEIN (AFU_ORTHOLOGUE AFUA_4G09220)"/>
    <property type="match status" value="1"/>
</dbReference>